<gene>
    <name evidence="3" type="ORF">M3M28_02310</name>
</gene>
<dbReference type="EMBL" id="CP097160">
    <property type="protein sequence ID" value="UQN15322.1"/>
    <property type="molecule type" value="Genomic_DNA"/>
</dbReference>
<feature type="transmembrane region" description="Helical" evidence="1">
    <location>
        <begin position="72"/>
        <end position="94"/>
    </location>
</feature>
<feature type="transmembrane region" description="Helical" evidence="1">
    <location>
        <begin position="153"/>
        <end position="174"/>
    </location>
</feature>
<accession>A0ABY4N1I8</accession>
<feature type="transmembrane region" description="Helical" evidence="1">
    <location>
        <begin position="115"/>
        <end position="133"/>
    </location>
</feature>
<protein>
    <submittedName>
        <fullName evidence="3">DUF1206 domain-containing protein</fullName>
    </submittedName>
</protein>
<keyword evidence="1" id="KW-0812">Transmembrane</keyword>
<organism evidence="3">
    <name type="scientific">Gulosibacter sediminis</name>
    <dbReference type="NCBI Taxonomy" id="1729695"/>
    <lineage>
        <taxon>Bacteria</taxon>
        <taxon>Bacillati</taxon>
        <taxon>Actinomycetota</taxon>
        <taxon>Actinomycetes</taxon>
        <taxon>Micrococcales</taxon>
        <taxon>Microbacteriaceae</taxon>
        <taxon>Gulosibacter</taxon>
    </lineage>
</organism>
<feature type="domain" description="DUF1206" evidence="2">
    <location>
        <begin position="199"/>
        <end position="262"/>
    </location>
</feature>
<feature type="transmembrane region" description="Helical" evidence="1">
    <location>
        <begin position="195"/>
        <end position="222"/>
    </location>
</feature>
<dbReference type="Pfam" id="PF06724">
    <property type="entry name" value="DUF1206"/>
    <property type="match status" value="3"/>
</dbReference>
<proteinExistence type="predicted"/>
<keyword evidence="1" id="KW-0472">Membrane</keyword>
<name>A0ABY4N1I8_9MICO</name>
<feature type="domain" description="DUF1206" evidence="2">
    <location>
        <begin position="109"/>
        <end position="178"/>
    </location>
</feature>
<keyword evidence="1" id="KW-1133">Transmembrane helix</keyword>
<evidence type="ECO:0000256" key="1">
    <source>
        <dbReference type="SAM" id="Phobius"/>
    </source>
</evidence>
<feature type="domain" description="DUF1206" evidence="2">
    <location>
        <begin position="27"/>
        <end position="94"/>
    </location>
</feature>
<reference evidence="3" key="1">
    <citation type="submission" date="2022-05" db="EMBL/GenBank/DDBJ databases">
        <title>Complete genome sequence of toluene-degrading Gulosibacter sediminis strain ACHW.36C.</title>
        <authorList>
            <person name="Wai A.C."/>
            <person name="Lai G.K."/>
            <person name="Griffin S.D."/>
            <person name="Leung F.C."/>
        </authorList>
    </citation>
    <scope>NUCLEOTIDE SEQUENCE [LARGE SCALE GENOMIC DNA]</scope>
    <source>
        <strain evidence="3">ACHW.36C</strain>
    </source>
</reference>
<feature type="transmembrane region" description="Helical" evidence="1">
    <location>
        <begin position="242"/>
        <end position="265"/>
    </location>
</feature>
<feature type="transmembrane region" description="Helical" evidence="1">
    <location>
        <begin position="23"/>
        <end position="44"/>
    </location>
</feature>
<evidence type="ECO:0000259" key="2">
    <source>
        <dbReference type="Pfam" id="PF06724"/>
    </source>
</evidence>
<sequence length="271" mass="28122">MSNVAKSAEDAAHQVQRQPAYRALVKVGVVAYGLMHLVIAWLALRVAFGDHNADASNTGALKELAQTPLGGMLLWIVGVGFIALVVWQLVAGFVGYREFDGGKRLRKRLGAFARAVLYAVLAASSIATAIGGGSGGGGGGEESLTSRLMSMPFGPWLVVAIGLGIVAVGVAQIVKGVSGKFNEELETELTGTPRWLAGAGWIAKGVAISLIGGLFVAAAIAHDPEEAGGMDEALTALTQQPFGVALLVVLAVGIGCFAFWCWHLLRHAKHA</sequence>
<dbReference type="InterPro" id="IPR009597">
    <property type="entry name" value="DUF1206"/>
</dbReference>
<evidence type="ECO:0000313" key="3">
    <source>
        <dbReference type="EMBL" id="UQN15322.1"/>
    </source>
</evidence>